<feature type="transmembrane region" description="Helical" evidence="1">
    <location>
        <begin position="154"/>
        <end position="173"/>
    </location>
</feature>
<dbReference type="SMART" id="SM00014">
    <property type="entry name" value="acidPPc"/>
    <property type="match status" value="1"/>
</dbReference>
<gene>
    <name evidence="3" type="ORF">Acy02nite_05160</name>
</gene>
<protein>
    <recommendedName>
        <fullName evidence="2">Phosphatidic acid phosphatase type 2/haloperoxidase domain-containing protein</fullName>
    </recommendedName>
</protein>
<dbReference type="EMBL" id="BOMH01000003">
    <property type="protein sequence ID" value="GID62635.1"/>
    <property type="molecule type" value="Genomic_DNA"/>
</dbReference>
<dbReference type="RefSeq" id="WP_203738123.1">
    <property type="nucleotide sequence ID" value="NZ_BAAAUC010000029.1"/>
</dbReference>
<evidence type="ECO:0000313" key="4">
    <source>
        <dbReference type="Proteomes" id="UP000619479"/>
    </source>
</evidence>
<keyword evidence="4" id="KW-1185">Reference proteome</keyword>
<dbReference type="Pfam" id="PF01569">
    <property type="entry name" value="PAP2"/>
    <property type="match status" value="1"/>
</dbReference>
<accession>A0A919IIP3</accession>
<organism evidence="3 4">
    <name type="scientific">Actinoplanes cyaneus</name>
    <dbReference type="NCBI Taxonomy" id="52696"/>
    <lineage>
        <taxon>Bacteria</taxon>
        <taxon>Bacillati</taxon>
        <taxon>Actinomycetota</taxon>
        <taxon>Actinomycetes</taxon>
        <taxon>Micromonosporales</taxon>
        <taxon>Micromonosporaceae</taxon>
        <taxon>Actinoplanes</taxon>
    </lineage>
</organism>
<feature type="domain" description="Phosphatidic acid phosphatase type 2/haloperoxidase" evidence="2">
    <location>
        <begin position="110"/>
        <end position="226"/>
    </location>
</feature>
<reference evidence="3" key="1">
    <citation type="submission" date="2021-01" db="EMBL/GenBank/DDBJ databases">
        <title>Whole genome shotgun sequence of Actinoplanes cyaneus NBRC 14990.</title>
        <authorList>
            <person name="Komaki H."/>
            <person name="Tamura T."/>
        </authorList>
    </citation>
    <scope>NUCLEOTIDE SEQUENCE</scope>
    <source>
        <strain evidence="3">NBRC 14990</strain>
    </source>
</reference>
<feature type="transmembrane region" description="Helical" evidence="1">
    <location>
        <begin position="207"/>
        <end position="229"/>
    </location>
</feature>
<feature type="transmembrane region" description="Helical" evidence="1">
    <location>
        <begin position="82"/>
        <end position="105"/>
    </location>
</feature>
<proteinExistence type="predicted"/>
<sequence length="244" mass="25712">MRQNSPGAQNSPGSRISLGARISLGVRTTRAAVAAVASLVPFGVIAGLVVGRAGALHDLDERVADRLHESASAHPGLTDAMLWWSLLLHPNTFRLAALVLAIWLARRRETMLAWWVVATMAGGGVLGGVLKLLFGVHRPDFLDPVARATGYSFPSGHALNAALGTAVLLLVLLPRTRGRITRAALVAAGVVVPLITAYARVVLGVHWISDVVAGLLLGLAVPAITVAVFQGRRVRVESGRAHIR</sequence>
<dbReference type="CDD" id="cd03392">
    <property type="entry name" value="PAP2_like_2"/>
    <property type="match status" value="1"/>
</dbReference>
<dbReference type="AlphaFoldDB" id="A0A919IIP3"/>
<dbReference type="Proteomes" id="UP000619479">
    <property type="component" value="Unassembled WGS sequence"/>
</dbReference>
<feature type="transmembrane region" description="Helical" evidence="1">
    <location>
        <begin position="112"/>
        <end position="134"/>
    </location>
</feature>
<dbReference type="PANTHER" id="PTHR14969">
    <property type="entry name" value="SPHINGOSINE-1-PHOSPHATE PHOSPHOHYDROLASE"/>
    <property type="match status" value="1"/>
</dbReference>
<dbReference type="SUPFAM" id="SSF48317">
    <property type="entry name" value="Acid phosphatase/Vanadium-dependent haloperoxidase"/>
    <property type="match status" value="1"/>
</dbReference>
<keyword evidence="1" id="KW-0472">Membrane</keyword>
<keyword evidence="1" id="KW-1133">Transmembrane helix</keyword>
<evidence type="ECO:0000256" key="1">
    <source>
        <dbReference type="SAM" id="Phobius"/>
    </source>
</evidence>
<dbReference type="InterPro" id="IPR036938">
    <property type="entry name" value="PAP2/HPO_sf"/>
</dbReference>
<evidence type="ECO:0000313" key="3">
    <source>
        <dbReference type="EMBL" id="GID62635.1"/>
    </source>
</evidence>
<keyword evidence="1" id="KW-0812">Transmembrane</keyword>
<comment type="caution">
    <text evidence="3">The sequence shown here is derived from an EMBL/GenBank/DDBJ whole genome shotgun (WGS) entry which is preliminary data.</text>
</comment>
<dbReference type="Gene3D" id="1.20.144.10">
    <property type="entry name" value="Phosphatidic acid phosphatase type 2/haloperoxidase"/>
    <property type="match status" value="2"/>
</dbReference>
<feature type="transmembrane region" description="Helical" evidence="1">
    <location>
        <begin position="31"/>
        <end position="50"/>
    </location>
</feature>
<dbReference type="PANTHER" id="PTHR14969:SF13">
    <property type="entry name" value="AT30094P"/>
    <property type="match status" value="1"/>
</dbReference>
<name>A0A919IIP3_9ACTN</name>
<dbReference type="InterPro" id="IPR000326">
    <property type="entry name" value="PAP2/HPO"/>
</dbReference>
<evidence type="ECO:0000259" key="2">
    <source>
        <dbReference type="SMART" id="SM00014"/>
    </source>
</evidence>
<feature type="transmembrane region" description="Helical" evidence="1">
    <location>
        <begin position="180"/>
        <end position="201"/>
    </location>
</feature>